<comment type="caution">
    <text evidence="2">The sequence shown here is derived from an EMBL/GenBank/DDBJ whole genome shotgun (WGS) entry which is preliminary data.</text>
</comment>
<evidence type="ECO:0000259" key="1">
    <source>
        <dbReference type="PROSITE" id="PS51819"/>
    </source>
</evidence>
<dbReference type="InterPro" id="IPR052164">
    <property type="entry name" value="Anthracycline_SecMetBiosynth"/>
</dbReference>
<evidence type="ECO:0000313" key="2">
    <source>
        <dbReference type="EMBL" id="MBB4175708.1"/>
    </source>
</evidence>
<accession>A0A7W6MAY2</accession>
<dbReference type="InterPro" id="IPR041581">
    <property type="entry name" value="Glyoxalase_6"/>
</dbReference>
<dbReference type="InterPro" id="IPR029068">
    <property type="entry name" value="Glyas_Bleomycin-R_OHBP_Dase"/>
</dbReference>
<feature type="domain" description="VOC" evidence="1">
    <location>
        <begin position="3"/>
        <end position="109"/>
    </location>
</feature>
<dbReference type="AlphaFoldDB" id="A0A7W6MAY2"/>
<name>A0A7W6MAY2_9RHOB</name>
<dbReference type="PANTHER" id="PTHR33993:SF14">
    <property type="entry name" value="GB|AAF24581.1"/>
    <property type="match status" value="1"/>
</dbReference>
<dbReference type="EMBL" id="JACIFU010000005">
    <property type="protein sequence ID" value="MBB4175708.1"/>
    <property type="molecule type" value="Genomic_DNA"/>
</dbReference>
<organism evidence="2 3">
    <name type="scientific">Sulfitobacter noctilucicola</name>
    <dbReference type="NCBI Taxonomy" id="1342301"/>
    <lineage>
        <taxon>Bacteria</taxon>
        <taxon>Pseudomonadati</taxon>
        <taxon>Pseudomonadota</taxon>
        <taxon>Alphaproteobacteria</taxon>
        <taxon>Rhodobacterales</taxon>
        <taxon>Roseobacteraceae</taxon>
        <taxon>Sulfitobacter</taxon>
    </lineage>
</organism>
<dbReference type="PROSITE" id="PS51819">
    <property type="entry name" value="VOC"/>
    <property type="match status" value="1"/>
</dbReference>
<dbReference type="PANTHER" id="PTHR33993">
    <property type="entry name" value="GLYOXALASE-RELATED"/>
    <property type="match status" value="1"/>
</dbReference>
<dbReference type="InterPro" id="IPR037523">
    <property type="entry name" value="VOC_core"/>
</dbReference>
<protein>
    <recommendedName>
        <fullName evidence="1">VOC domain-containing protein</fullName>
    </recommendedName>
</protein>
<keyword evidence="3" id="KW-1185">Reference proteome</keyword>
<evidence type="ECO:0000313" key="3">
    <source>
        <dbReference type="Proteomes" id="UP000565745"/>
    </source>
</evidence>
<sequence>MSTPDFIEIGTDDPARTAAFFEAVMGWCWEDMDGGQGGYFTDGTRKVGMHKESTPCMVPYLSVDDIEASVLRVKTAGGTVMGEIADAPGYGRFATCTDPRGVRFGLHQQS</sequence>
<dbReference type="OrthoDB" id="9793039at2"/>
<dbReference type="RefSeq" id="WP_025054043.1">
    <property type="nucleotide sequence ID" value="NZ_JACIFU010000005.1"/>
</dbReference>
<dbReference type="Gene3D" id="3.10.180.10">
    <property type="entry name" value="2,3-Dihydroxybiphenyl 1,2-Dioxygenase, domain 1"/>
    <property type="match status" value="1"/>
</dbReference>
<dbReference type="Pfam" id="PF18029">
    <property type="entry name" value="Glyoxalase_6"/>
    <property type="match status" value="1"/>
</dbReference>
<dbReference type="Proteomes" id="UP000565745">
    <property type="component" value="Unassembled WGS sequence"/>
</dbReference>
<gene>
    <name evidence="2" type="ORF">GGR93_003511</name>
</gene>
<proteinExistence type="predicted"/>
<dbReference type="SUPFAM" id="SSF54593">
    <property type="entry name" value="Glyoxalase/Bleomycin resistance protein/Dihydroxybiphenyl dioxygenase"/>
    <property type="match status" value="1"/>
</dbReference>
<reference evidence="2 3" key="1">
    <citation type="submission" date="2020-08" db="EMBL/GenBank/DDBJ databases">
        <title>Genomic Encyclopedia of Type Strains, Phase IV (KMG-IV): sequencing the most valuable type-strain genomes for metagenomic binning, comparative biology and taxonomic classification.</title>
        <authorList>
            <person name="Goeker M."/>
        </authorList>
    </citation>
    <scope>NUCLEOTIDE SEQUENCE [LARGE SCALE GENOMIC DNA]</scope>
    <source>
        <strain evidence="2 3">DSM 101015</strain>
    </source>
</reference>
<dbReference type="CDD" id="cd07247">
    <property type="entry name" value="SgaA_N_like"/>
    <property type="match status" value="1"/>
</dbReference>